<accession>A0A1C7N6B4</accession>
<evidence type="ECO:0000313" key="1">
    <source>
        <dbReference type="EMBL" id="OBZ84672.1"/>
    </source>
</evidence>
<protein>
    <submittedName>
        <fullName evidence="1">Uncharacterized protein</fullName>
    </submittedName>
</protein>
<dbReference type="AlphaFoldDB" id="A0A1C7N6B4"/>
<dbReference type="Proteomes" id="UP000093000">
    <property type="component" value="Unassembled WGS sequence"/>
</dbReference>
<gene>
    <name evidence="1" type="ORF">A0J61_07281</name>
</gene>
<sequence length="59" mass="7012">MSIVDRVLFESDRGDTYDENNEQVDIFKVKDDEDKNPHKDATNFDKYLDKKAPEKVYKN</sequence>
<comment type="caution">
    <text evidence="1">The sequence shown here is derived from an EMBL/GenBank/DDBJ whole genome shotgun (WGS) entry which is preliminary data.</text>
</comment>
<name>A0A1C7N6B4_9FUNG</name>
<dbReference type="EMBL" id="LUGH01000483">
    <property type="protein sequence ID" value="OBZ84672.1"/>
    <property type="molecule type" value="Genomic_DNA"/>
</dbReference>
<keyword evidence="2" id="KW-1185">Reference proteome</keyword>
<proteinExistence type="predicted"/>
<dbReference type="InParanoid" id="A0A1C7N6B4"/>
<organism evidence="1 2">
    <name type="scientific">Choanephora cucurbitarum</name>
    <dbReference type="NCBI Taxonomy" id="101091"/>
    <lineage>
        <taxon>Eukaryota</taxon>
        <taxon>Fungi</taxon>
        <taxon>Fungi incertae sedis</taxon>
        <taxon>Mucoromycota</taxon>
        <taxon>Mucoromycotina</taxon>
        <taxon>Mucoromycetes</taxon>
        <taxon>Mucorales</taxon>
        <taxon>Mucorineae</taxon>
        <taxon>Choanephoraceae</taxon>
        <taxon>Choanephoroideae</taxon>
        <taxon>Choanephora</taxon>
    </lineage>
</organism>
<evidence type="ECO:0000313" key="2">
    <source>
        <dbReference type="Proteomes" id="UP000093000"/>
    </source>
</evidence>
<reference evidence="1 2" key="1">
    <citation type="submission" date="2016-03" db="EMBL/GenBank/DDBJ databases">
        <title>Choanephora cucurbitarum.</title>
        <authorList>
            <person name="Min B."/>
            <person name="Park H."/>
            <person name="Park J.-H."/>
            <person name="Shin H.-D."/>
            <person name="Choi I.-G."/>
        </authorList>
    </citation>
    <scope>NUCLEOTIDE SEQUENCE [LARGE SCALE GENOMIC DNA]</scope>
    <source>
        <strain evidence="1 2">KUS-F28377</strain>
    </source>
</reference>